<keyword evidence="11" id="KW-1185">Reference proteome</keyword>
<evidence type="ECO:0000256" key="7">
    <source>
        <dbReference type="ARBA" id="ARBA00023242"/>
    </source>
</evidence>
<protein>
    <submittedName>
        <fullName evidence="10">LADA_0E08636g1_1</fullName>
    </submittedName>
</protein>
<accession>A0A1G4JDA8</accession>
<evidence type="ECO:0000256" key="8">
    <source>
        <dbReference type="SAM" id="MobiDB-lite"/>
    </source>
</evidence>
<dbReference type="GO" id="GO:0043565">
    <property type="term" value="F:sequence-specific DNA binding"/>
    <property type="evidence" value="ECO:0007669"/>
    <property type="project" value="EnsemblFungi"/>
</dbReference>
<evidence type="ECO:0000256" key="5">
    <source>
        <dbReference type="ARBA" id="ARBA00023125"/>
    </source>
</evidence>
<dbReference type="PANTHER" id="PTHR47782">
    <property type="entry name" value="ZN(II)2CYS6 TRANSCRIPTION FACTOR (EUROFUNG)-RELATED"/>
    <property type="match status" value="1"/>
</dbReference>
<dbReference type="SUPFAM" id="SSF57701">
    <property type="entry name" value="Zn2/Cys6 DNA-binding domain"/>
    <property type="match status" value="1"/>
</dbReference>
<evidence type="ECO:0000259" key="9">
    <source>
        <dbReference type="PROSITE" id="PS50048"/>
    </source>
</evidence>
<organism evidence="10 11">
    <name type="scientific">Lachancea dasiensis</name>
    <dbReference type="NCBI Taxonomy" id="1072105"/>
    <lineage>
        <taxon>Eukaryota</taxon>
        <taxon>Fungi</taxon>
        <taxon>Dikarya</taxon>
        <taxon>Ascomycota</taxon>
        <taxon>Saccharomycotina</taxon>
        <taxon>Saccharomycetes</taxon>
        <taxon>Saccharomycetales</taxon>
        <taxon>Saccharomycetaceae</taxon>
        <taxon>Lachancea</taxon>
    </lineage>
</organism>
<evidence type="ECO:0000313" key="10">
    <source>
        <dbReference type="EMBL" id="SCU88174.1"/>
    </source>
</evidence>
<keyword evidence="5" id="KW-0238">DNA-binding</keyword>
<dbReference type="GO" id="GO:0000981">
    <property type="term" value="F:DNA-binding transcription factor activity, RNA polymerase II-specific"/>
    <property type="evidence" value="ECO:0007669"/>
    <property type="project" value="EnsemblFungi"/>
</dbReference>
<feature type="domain" description="Zn(2)-C6 fungal-type" evidence="9">
    <location>
        <begin position="38"/>
        <end position="68"/>
    </location>
</feature>
<dbReference type="SMART" id="SM00906">
    <property type="entry name" value="Fungal_trans"/>
    <property type="match status" value="1"/>
</dbReference>
<dbReference type="Pfam" id="PF00172">
    <property type="entry name" value="Zn_clus"/>
    <property type="match status" value="1"/>
</dbReference>
<dbReference type="CDD" id="cd00067">
    <property type="entry name" value="GAL4"/>
    <property type="match status" value="1"/>
</dbReference>
<dbReference type="InterPro" id="IPR007219">
    <property type="entry name" value="XnlR_reg_dom"/>
</dbReference>
<name>A0A1G4JDA8_9SACH</name>
<feature type="region of interest" description="Disordered" evidence="8">
    <location>
        <begin position="811"/>
        <end position="837"/>
    </location>
</feature>
<dbReference type="AlphaFoldDB" id="A0A1G4JDA8"/>
<dbReference type="GO" id="GO:1900399">
    <property type="term" value="P:positive regulation of pyrimidine nucleotide biosynthetic process"/>
    <property type="evidence" value="ECO:0007669"/>
    <property type="project" value="EnsemblFungi"/>
</dbReference>
<dbReference type="PANTHER" id="PTHR47782:SF1">
    <property type="entry name" value="PYRIMIDINE PATHWAY REGULATORY PROTEIN 1"/>
    <property type="match status" value="1"/>
</dbReference>
<dbReference type="PROSITE" id="PS50048">
    <property type="entry name" value="ZN2_CY6_FUNGAL_2"/>
    <property type="match status" value="1"/>
</dbReference>
<dbReference type="InterPro" id="IPR052202">
    <property type="entry name" value="Yeast_MetPath_Reg"/>
</dbReference>
<evidence type="ECO:0000256" key="2">
    <source>
        <dbReference type="ARBA" id="ARBA00022723"/>
    </source>
</evidence>
<evidence type="ECO:0000256" key="4">
    <source>
        <dbReference type="ARBA" id="ARBA00023015"/>
    </source>
</evidence>
<evidence type="ECO:0000256" key="6">
    <source>
        <dbReference type="ARBA" id="ARBA00023163"/>
    </source>
</evidence>
<evidence type="ECO:0000256" key="3">
    <source>
        <dbReference type="ARBA" id="ARBA00022833"/>
    </source>
</evidence>
<dbReference type="STRING" id="1266660.A0A1G4JDA8"/>
<dbReference type="GO" id="GO:0005634">
    <property type="term" value="C:nucleus"/>
    <property type="evidence" value="ECO:0007669"/>
    <property type="project" value="UniProtKB-SubCell"/>
</dbReference>
<dbReference type="GO" id="GO:0006351">
    <property type="term" value="P:DNA-templated transcription"/>
    <property type="evidence" value="ECO:0007669"/>
    <property type="project" value="InterPro"/>
</dbReference>
<dbReference type="Proteomes" id="UP000190274">
    <property type="component" value="Chromosome E"/>
</dbReference>
<dbReference type="PROSITE" id="PS00463">
    <property type="entry name" value="ZN2_CY6_FUNGAL_1"/>
    <property type="match status" value="1"/>
</dbReference>
<keyword evidence="2" id="KW-0479">Metal-binding</keyword>
<keyword evidence="6" id="KW-0804">Transcription</keyword>
<dbReference type="InterPro" id="IPR036864">
    <property type="entry name" value="Zn2-C6_fun-type_DNA-bd_sf"/>
</dbReference>
<comment type="subcellular location">
    <subcellularLocation>
        <location evidence="1">Nucleus</location>
    </subcellularLocation>
</comment>
<keyword evidence="4" id="KW-0805">Transcription regulation</keyword>
<sequence length="868" mass="97395">MSGDSRKRSSSEAGSPNVNDSKKRPSSAIMAITRSIAACKRCRTKKIKCDQRFPTCSKCAAANDPCVSVDPATGRDVPRSYVVFLEDRLEAMMNKLKECGVDPTHIQGNIPATDRDNPCDLKLYEEQMRDEHKIPHDNIMAGYIINHGTSIQKGVSKGAKGEVKSSPGEPVSELSESARRLESLGSMKRSQHKSGESALGAASNSYLGDSSGIPFAKLIFTAINFLPDAVEEAAKQEEEEPEKKDEDLVVDISYLPTKMEAQELVSQYFARCNSQLPILHREYFLKRYFEPIYGTWDKSVSMCSDTTLINENFTLPPDKIDEDLVGDPWYDPLLSEVDREPKEVPSKFHTPLFFLNIVMAIGDSAKILISDERRSVAFKNRASTFMDALFRSDDLMAALAGTLLIAQYSTMRPNVPGVWYTMGSALRLAVDLGLHAEKLNRNYDPFTRDMRRRLFWCTYSLDRQICAFFGRPFGIPDENVSTEFPSDLDDALITTAADDIEDYSQVKSAMASYKCVSSAFFVLRKLQAEIVQELYARKNLPDGFTTIHEWREHMNARLDKWYQKKVPKTTRKMNCNFTLELFQLELHHSKVLLYGLCPKSMTLDEHGFRIVYHNTKGIIDVYYKLCREKNIMYTWVAVHNLFMAGMTYLYVLHNASVELRETIQDPQKTCAQLVYVLEKLVGKCEAARKGSIIFKVLSAVILKLQVENASKIQSVPQQEDQRRESESNMVALGEESPLYHLLDTGKGALAPTVDSRALDQFFSELDKLPSLPGLADDFDGLDKSGPVVGPITSEDPKFGQSQVVPVIEGTDDLSNGMDASDPTSKASTWPEISDPRDGQRVYDMMSQFSTETIWDQVFSNGGFVGLNG</sequence>
<keyword evidence="7" id="KW-0539">Nucleus</keyword>
<dbReference type="GO" id="GO:0008270">
    <property type="term" value="F:zinc ion binding"/>
    <property type="evidence" value="ECO:0007669"/>
    <property type="project" value="EnsemblFungi"/>
</dbReference>
<dbReference type="EMBL" id="LT598455">
    <property type="protein sequence ID" value="SCU88174.1"/>
    <property type="molecule type" value="Genomic_DNA"/>
</dbReference>
<dbReference type="GO" id="GO:0045944">
    <property type="term" value="P:positive regulation of transcription by RNA polymerase II"/>
    <property type="evidence" value="ECO:0007669"/>
    <property type="project" value="EnsemblFungi"/>
</dbReference>
<feature type="region of interest" description="Disordered" evidence="8">
    <location>
        <begin position="1"/>
        <end position="27"/>
    </location>
</feature>
<dbReference type="SMART" id="SM00066">
    <property type="entry name" value="GAL4"/>
    <property type="match status" value="1"/>
</dbReference>
<reference evidence="11" key="1">
    <citation type="submission" date="2016-03" db="EMBL/GenBank/DDBJ databases">
        <authorList>
            <person name="Devillers H."/>
        </authorList>
    </citation>
    <scope>NUCLEOTIDE SEQUENCE [LARGE SCALE GENOMIC DNA]</scope>
</reference>
<dbReference type="CDD" id="cd14723">
    <property type="entry name" value="ZIP_Ppr1"/>
    <property type="match status" value="1"/>
</dbReference>
<gene>
    <name evidence="10" type="ORF">LADA_0E08636G</name>
</gene>
<dbReference type="Pfam" id="PF04082">
    <property type="entry name" value="Fungal_trans"/>
    <property type="match status" value="1"/>
</dbReference>
<proteinExistence type="predicted"/>
<dbReference type="Gene3D" id="4.10.240.10">
    <property type="entry name" value="Zn(2)-C6 fungal-type DNA-binding domain"/>
    <property type="match status" value="1"/>
</dbReference>
<dbReference type="CDD" id="cd12148">
    <property type="entry name" value="fungal_TF_MHR"/>
    <property type="match status" value="1"/>
</dbReference>
<feature type="region of interest" description="Disordered" evidence="8">
    <location>
        <begin position="155"/>
        <end position="197"/>
    </location>
</feature>
<dbReference type="OrthoDB" id="2399539at2759"/>
<evidence type="ECO:0000313" key="11">
    <source>
        <dbReference type="Proteomes" id="UP000190274"/>
    </source>
</evidence>
<keyword evidence="3" id="KW-0862">Zinc</keyword>
<dbReference type="InterPro" id="IPR001138">
    <property type="entry name" value="Zn2Cys6_DnaBD"/>
</dbReference>
<dbReference type="SUPFAM" id="SSF57959">
    <property type="entry name" value="Leucine zipper domain"/>
    <property type="match status" value="1"/>
</dbReference>
<feature type="compositionally biased region" description="Basic and acidic residues" evidence="8">
    <location>
        <begin position="1"/>
        <end position="10"/>
    </location>
</feature>
<evidence type="ECO:0000256" key="1">
    <source>
        <dbReference type="ARBA" id="ARBA00004123"/>
    </source>
</evidence>
<dbReference type="InterPro" id="IPR046347">
    <property type="entry name" value="bZIP_sf"/>
</dbReference>